<protein>
    <submittedName>
        <fullName evidence="3">Flagellar protein FlgA</fullName>
    </submittedName>
</protein>
<keyword evidence="2" id="KW-0472">Membrane</keyword>
<gene>
    <name evidence="3" type="ORF">CUD01_02120</name>
</gene>
<evidence type="ECO:0000256" key="1">
    <source>
        <dbReference type="SAM" id="MobiDB-lite"/>
    </source>
</evidence>
<feature type="region of interest" description="Disordered" evidence="1">
    <location>
        <begin position="149"/>
        <end position="170"/>
    </location>
</feature>
<keyword evidence="4" id="KW-1185">Reference proteome</keyword>
<dbReference type="RefSeq" id="WP_141317977.1">
    <property type="nucleotide sequence ID" value="NZ_BJLP01000002.1"/>
</dbReference>
<evidence type="ECO:0000313" key="4">
    <source>
        <dbReference type="Proteomes" id="UP000315842"/>
    </source>
</evidence>
<keyword evidence="3" id="KW-0966">Cell projection</keyword>
<keyword evidence="3" id="KW-0969">Cilium</keyword>
<keyword evidence="2" id="KW-1133">Transmembrane helix</keyword>
<keyword evidence="2" id="KW-0812">Transmembrane</keyword>
<evidence type="ECO:0000313" key="3">
    <source>
        <dbReference type="EMBL" id="GEA79768.1"/>
    </source>
</evidence>
<organism evidence="3 4">
    <name type="scientific">Cellulomonas uda</name>
    <dbReference type="NCBI Taxonomy" id="1714"/>
    <lineage>
        <taxon>Bacteria</taxon>
        <taxon>Bacillati</taxon>
        <taxon>Actinomycetota</taxon>
        <taxon>Actinomycetes</taxon>
        <taxon>Micrococcales</taxon>
        <taxon>Cellulomonadaceae</taxon>
        <taxon>Cellulomonas</taxon>
    </lineage>
</organism>
<reference evidence="3 4" key="1">
    <citation type="submission" date="2019-06" db="EMBL/GenBank/DDBJ databases">
        <title>Whole genome shotgun sequence of Cellulomonas uda NBRC 3747.</title>
        <authorList>
            <person name="Hosoyama A."/>
            <person name="Uohara A."/>
            <person name="Ohji S."/>
            <person name="Ichikawa N."/>
        </authorList>
    </citation>
    <scope>NUCLEOTIDE SEQUENCE [LARGE SCALE GENOMIC DNA]</scope>
    <source>
        <strain evidence="3 4">NBRC 3747</strain>
    </source>
</reference>
<name>A0A4Y3K9V9_CELUD</name>
<proteinExistence type="predicted"/>
<sequence>MDTALLDLPAPTAARLRRPGWRDPRLLAGIVLVAAAVALGAWAVRSAQETVPVYATRGVLVPGSAVGPDDLVVVEVRLPELAGAEYVSASRALPQDAVALRTVGAGELVPADALGSAADVALRPVAVPVRSAPSDDVVAGAVVDVWFTPKPPASSSEQGKDGKDAPGPRTLATGVTVAEVNRPEGTFATSGAAVVHVLVPQDALASLLAALSAEGAIDVLPVPGPAGR</sequence>
<accession>A0A4Y3K9V9</accession>
<feature type="transmembrane region" description="Helical" evidence="2">
    <location>
        <begin position="26"/>
        <end position="44"/>
    </location>
</feature>
<comment type="caution">
    <text evidence="3">The sequence shown here is derived from an EMBL/GenBank/DDBJ whole genome shotgun (WGS) entry which is preliminary data.</text>
</comment>
<dbReference type="AlphaFoldDB" id="A0A4Y3K9V9"/>
<keyword evidence="3" id="KW-0282">Flagellum</keyword>
<evidence type="ECO:0000256" key="2">
    <source>
        <dbReference type="SAM" id="Phobius"/>
    </source>
</evidence>
<dbReference type="Proteomes" id="UP000315842">
    <property type="component" value="Unassembled WGS sequence"/>
</dbReference>
<dbReference type="EMBL" id="BJLP01000002">
    <property type="protein sequence ID" value="GEA79768.1"/>
    <property type="molecule type" value="Genomic_DNA"/>
</dbReference>